<dbReference type="PANTHER" id="PTHR30126:SF91">
    <property type="entry name" value="LYSR FAMILY TRANSCRIPTIONAL REGULATOR"/>
    <property type="match status" value="1"/>
</dbReference>
<evidence type="ECO:0000313" key="6">
    <source>
        <dbReference type="EMBL" id="MUI38723.1"/>
    </source>
</evidence>
<reference evidence="7" key="2">
    <citation type="submission" date="2023-06" db="EMBL/GenBank/DDBJ databases">
        <authorList>
            <consortium name="Clinical and Environmental Microbiology Branch: Whole genome sequencing antimicrobial resistance pathogens in the healthcare setting"/>
        </authorList>
    </citation>
    <scope>NUCLEOTIDE SEQUENCE</scope>
    <source>
        <strain evidence="7">2021CK-01020</strain>
    </source>
</reference>
<reference evidence="6 8" key="1">
    <citation type="submission" date="2019-11" db="EMBL/GenBank/DDBJ databases">
        <title>Genomes of ocular Pseudomonas aeruginosa isolates.</title>
        <authorList>
            <person name="Khan M."/>
            <person name="Rice S.A."/>
            <person name="Willcox M.D.P."/>
            <person name="Stapleton F."/>
        </authorList>
    </citation>
    <scope>NUCLEOTIDE SEQUENCE [LARGE SCALE GENOMIC DNA]</scope>
    <source>
        <strain evidence="6 8">PA221</strain>
    </source>
</reference>
<dbReference type="SUPFAM" id="SSF46785">
    <property type="entry name" value="Winged helix' DNA-binding domain"/>
    <property type="match status" value="1"/>
</dbReference>
<dbReference type="GO" id="GO:0000976">
    <property type="term" value="F:transcription cis-regulatory region binding"/>
    <property type="evidence" value="ECO:0007669"/>
    <property type="project" value="TreeGrafter"/>
</dbReference>
<dbReference type="Pfam" id="PF03466">
    <property type="entry name" value="LysR_substrate"/>
    <property type="match status" value="1"/>
</dbReference>
<evidence type="ECO:0000259" key="5">
    <source>
        <dbReference type="PROSITE" id="PS50931"/>
    </source>
</evidence>
<evidence type="ECO:0000313" key="8">
    <source>
        <dbReference type="Proteomes" id="UP000433532"/>
    </source>
</evidence>
<dbReference type="Gene3D" id="3.40.190.290">
    <property type="match status" value="1"/>
</dbReference>
<dbReference type="Proteomes" id="UP001297540">
    <property type="component" value="Chromosome"/>
</dbReference>
<keyword evidence="2" id="KW-0805">Transcription regulation</keyword>
<organism evidence="6 8">
    <name type="scientific">Pseudomonas aeruginosa</name>
    <dbReference type="NCBI Taxonomy" id="287"/>
    <lineage>
        <taxon>Bacteria</taxon>
        <taxon>Pseudomonadati</taxon>
        <taxon>Pseudomonadota</taxon>
        <taxon>Gammaproteobacteria</taxon>
        <taxon>Pseudomonadales</taxon>
        <taxon>Pseudomonadaceae</taxon>
        <taxon>Pseudomonas</taxon>
    </lineage>
</organism>
<proteinExistence type="inferred from homology"/>
<feature type="domain" description="HTH lysR-type" evidence="5">
    <location>
        <begin position="1"/>
        <end position="60"/>
    </location>
</feature>
<sequence>MNFSSDTIELFLAVLDRGSFSGAARALGRVPSAVSMGIANLEAELGFALFERTHREARPTALARALAPQARMIAEQLAQLQVHALELSQGLESRLSLGVVADIDSGRLFGALRTLSERYPLLDVEVLSAAQDDALALLHGGRISLCFGFAGISVNPQERFQYVGAESLVATISPHHPALQKPGQALYLEELVNVRQILVASCDLPLADTRPLIAGACWRTDSLGTALEMVEAGIGWGNFPLSRVAPLLATGRLVRLDFRNTKNELKLPVHAIWLKNQPLRKAAQELVGMLATRPD</sequence>
<evidence type="ECO:0000256" key="4">
    <source>
        <dbReference type="ARBA" id="ARBA00023163"/>
    </source>
</evidence>
<keyword evidence="4" id="KW-0804">Transcription</keyword>
<accession>A0A077JUQ2</accession>
<dbReference type="SUPFAM" id="SSF53850">
    <property type="entry name" value="Periplasmic binding protein-like II"/>
    <property type="match status" value="1"/>
</dbReference>
<evidence type="ECO:0000256" key="3">
    <source>
        <dbReference type="ARBA" id="ARBA00023125"/>
    </source>
</evidence>
<dbReference type="InterPro" id="IPR005119">
    <property type="entry name" value="LysR_subst-bd"/>
</dbReference>
<dbReference type="EMBL" id="WOAD01000034">
    <property type="protein sequence ID" value="MUI38723.1"/>
    <property type="molecule type" value="Genomic_DNA"/>
</dbReference>
<comment type="similarity">
    <text evidence="1">Belongs to the LysR transcriptional regulatory family.</text>
</comment>
<dbReference type="Pfam" id="PF00126">
    <property type="entry name" value="HTH_1"/>
    <property type="match status" value="1"/>
</dbReference>
<dbReference type="EMBL" id="CP136986">
    <property type="protein sequence ID" value="WOS80481.1"/>
    <property type="molecule type" value="Genomic_DNA"/>
</dbReference>
<evidence type="ECO:0000256" key="2">
    <source>
        <dbReference type="ARBA" id="ARBA00023015"/>
    </source>
</evidence>
<reference evidence="7" key="3">
    <citation type="submission" date="2023-10" db="EMBL/GenBank/DDBJ databases">
        <title>Pathogen: clinical or host-associated sample.</title>
        <authorList>
            <person name="Hergert J."/>
            <person name="Casey R."/>
            <person name="Wagner J."/>
            <person name="Young E.L."/>
            <person name="Oakeson K.F."/>
        </authorList>
    </citation>
    <scope>NUCLEOTIDE SEQUENCE</scope>
    <source>
        <strain evidence="7">2021CK-01020</strain>
    </source>
</reference>
<dbReference type="PANTHER" id="PTHR30126">
    <property type="entry name" value="HTH-TYPE TRANSCRIPTIONAL REGULATOR"/>
    <property type="match status" value="1"/>
</dbReference>
<dbReference type="CDD" id="cd05466">
    <property type="entry name" value="PBP2_LTTR_substrate"/>
    <property type="match status" value="1"/>
</dbReference>
<dbReference type="InterPro" id="IPR000847">
    <property type="entry name" value="LysR_HTH_N"/>
</dbReference>
<dbReference type="PROSITE" id="PS50931">
    <property type="entry name" value="HTH_LYSR"/>
    <property type="match status" value="1"/>
</dbReference>
<dbReference type="Proteomes" id="UP000433532">
    <property type="component" value="Unassembled WGS sequence"/>
</dbReference>
<dbReference type="InterPro" id="IPR036388">
    <property type="entry name" value="WH-like_DNA-bd_sf"/>
</dbReference>
<dbReference type="RefSeq" id="WP_003090813.1">
    <property type="nucleotide sequence ID" value="NZ_AP014622.1"/>
</dbReference>
<gene>
    <name evidence="6" type="ORF">GNQ48_27330</name>
    <name evidence="7" type="ORF">L4V69_15405</name>
</gene>
<dbReference type="AlphaFoldDB" id="A0A077JUQ2"/>
<dbReference type="Gene3D" id="1.10.10.10">
    <property type="entry name" value="Winged helix-like DNA-binding domain superfamily/Winged helix DNA-binding domain"/>
    <property type="match status" value="1"/>
</dbReference>
<keyword evidence="3" id="KW-0238">DNA-binding</keyword>
<dbReference type="GO" id="GO:0003700">
    <property type="term" value="F:DNA-binding transcription factor activity"/>
    <property type="evidence" value="ECO:0007669"/>
    <property type="project" value="InterPro"/>
</dbReference>
<name>A0A077JUQ2_PSEAI</name>
<dbReference type="KEGG" id="paeb:NCGM1900_3663"/>
<dbReference type="InterPro" id="IPR036390">
    <property type="entry name" value="WH_DNA-bd_sf"/>
</dbReference>
<protein>
    <submittedName>
        <fullName evidence="6">LysR family transcriptional regulator</fullName>
    </submittedName>
</protein>
<evidence type="ECO:0000313" key="7">
    <source>
        <dbReference type="EMBL" id="WOS80481.1"/>
    </source>
</evidence>
<evidence type="ECO:0000256" key="1">
    <source>
        <dbReference type="ARBA" id="ARBA00009437"/>
    </source>
</evidence>